<sequence>MPLPITSTTSTTSPTVSSSTTTTSISQGLTGVSSSQSLSKSLTPKTFDLASNLHPENRTFENINELTQSKLEFSRESWVDVVRSYNNESNSNGLRLRVAYPKDNTELTTNKKENLSDRIIGFGSDGKAFKPSTMDVMNEKLHKIVHTAIHHTPDLASTGFEMATHTLDPKALSTAVTEVLTAMKESHDDLKHGDYKALAVHIADAAAGTIRSGASVASVVHHVSNALETVGVGIPGIGLLVKLTGDAMWYSAQHAKEQVHNAMDSSILKDPIHKARLNKLD</sequence>
<dbReference type="EMBL" id="JAKIKS010000179">
    <property type="protein sequence ID" value="MCL1127597.1"/>
    <property type="molecule type" value="Genomic_DNA"/>
</dbReference>
<keyword evidence="3" id="KW-1185">Reference proteome</keyword>
<dbReference type="RefSeq" id="WP_248943037.1">
    <property type="nucleotide sequence ID" value="NZ_JAKIKS010000179.1"/>
</dbReference>
<evidence type="ECO:0000313" key="3">
    <source>
        <dbReference type="Proteomes" id="UP001203423"/>
    </source>
</evidence>
<reference evidence="2 3" key="1">
    <citation type="submission" date="2022-01" db="EMBL/GenBank/DDBJ databases">
        <title>Whole genome-based taxonomy of the Shewanellaceae.</title>
        <authorList>
            <person name="Martin-Rodriguez A.J."/>
        </authorList>
    </citation>
    <scope>NUCLEOTIDE SEQUENCE [LARGE SCALE GENOMIC DNA]</scope>
    <source>
        <strain evidence="2 3">DSM 17177</strain>
    </source>
</reference>
<proteinExistence type="predicted"/>
<accession>A0ABT0LIR5</accession>
<evidence type="ECO:0000313" key="2">
    <source>
        <dbReference type="EMBL" id="MCL1127597.1"/>
    </source>
</evidence>
<name>A0ABT0LIR5_9GAMM</name>
<comment type="caution">
    <text evidence="2">The sequence shown here is derived from an EMBL/GenBank/DDBJ whole genome shotgun (WGS) entry which is preliminary data.</text>
</comment>
<dbReference type="Proteomes" id="UP001203423">
    <property type="component" value="Unassembled WGS sequence"/>
</dbReference>
<evidence type="ECO:0000256" key="1">
    <source>
        <dbReference type="SAM" id="MobiDB-lite"/>
    </source>
</evidence>
<protein>
    <submittedName>
        <fullName evidence="2">Uncharacterized protein</fullName>
    </submittedName>
</protein>
<gene>
    <name evidence="2" type="ORF">L2764_24760</name>
</gene>
<organism evidence="2 3">
    <name type="scientific">Shewanella surugensis</name>
    <dbReference type="NCBI Taxonomy" id="212020"/>
    <lineage>
        <taxon>Bacteria</taxon>
        <taxon>Pseudomonadati</taxon>
        <taxon>Pseudomonadota</taxon>
        <taxon>Gammaproteobacteria</taxon>
        <taxon>Alteromonadales</taxon>
        <taxon>Shewanellaceae</taxon>
        <taxon>Shewanella</taxon>
    </lineage>
</organism>
<feature type="region of interest" description="Disordered" evidence="1">
    <location>
        <begin position="1"/>
        <end position="41"/>
    </location>
</feature>